<evidence type="ECO:0000313" key="4">
    <source>
        <dbReference type="Proteomes" id="UP001476950"/>
    </source>
</evidence>
<sequence>MFHFANLPYWIFLGIGVLLFLLVIVSGGGDDDLDLDADSDMDNPLDLDTDSDADFSVSQLMAWLGFGRAPLILLLATDLSLWGVFGWMLNVLVWSTIGQFPGSLLAGVILVVSLGVALFCGSLVARPVGKVFASFGEDTSRDRLIGCIGSVGSAVIPSAQDGRIGQVDVLDSARNRVTINAQMPEWATVMPRFGDQVLVIDRSAHTYLVVLKDSLDQDQWMDTSRKQDLH</sequence>
<feature type="transmembrane region" description="Helical" evidence="1">
    <location>
        <begin position="7"/>
        <end position="25"/>
    </location>
</feature>
<keyword evidence="1" id="KW-1133">Transmembrane helix</keyword>
<proteinExistence type="predicted"/>
<keyword evidence="1" id="KW-0812">Transmembrane</keyword>
<protein>
    <submittedName>
        <fullName evidence="3">YqiJ family protein</fullName>
    </submittedName>
</protein>
<feature type="transmembrane region" description="Helical" evidence="1">
    <location>
        <begin position="71"/>
        <end position="92"/>
    </location>
</feature>
<evidence type="ECO:0000313" key="3">
    <source>
        <dbReference type="EMBL" id="MEP1061252.1"/>
    </source>
</evidence>
<dbReference type="Proteomes" id="UP001476950">
    <property type="component" value="Unassembled WGS sequence"/>
</dbReference>
<keyword evidence="4" id="KW-1185">Reference proteome</keyword>
<keyword evidence="1" id="KW-0472">Membrane</keyword>
<feature type="domain" description="Inner membrane protein YqiJ N-terminal" evidence="2">
    <location>
        <begin position="11"/>
        <end position="112"/>
    </location>
</feature>
<organism evidence="3 4">
    <name type="scientific">Stenomitos frigidus AS-A4</name>
    <dbReference type="NCBI Taxonomy" id="2933935"/>
    <lineage>
        <taxon>Bacteria</taxon>
        <taxon>Bacillati</taxon>
        <taxon>Cyanobacteriota</taxon>
        <taxon>Cyanophyceae</taxon>
        <taxon>Leptolyngbyales</taxon>
        <taxon>Leptolyngbyaceae</taxon>
        <taxon>Stenomitos</taxon>
    </lineage>
</organism>
<name>A0ABV0KPT2_9CYAN</name>
<evidence type="ECO:0000259" key="2">
    <source>
        <dbReference type="Pfam" id="PF21001"/>
    </source>
</evidence>
<reference evidence="3 4" key="1">
    <citation type="submission" date="2022-04" db="EMBL/GenBank/DDBJ databases">
        <title>Positive selection, recombination, and allopatry shape intraspecific diversity of widespread and dominant cyanobacteria.</title>
        <authorList>
            <person name="Wei J."/>
            <person name="Shu W."/>
            <person name="Hu C."/>
        </authorList>
    </citation>
    <scope>NUCLEOTIDE SEQUENCE [LARGE SCALE GENOMIC DNA]</scope>
    <source>
        <strain evidence="3 4">AS-A4</strain>
    </source>
</reference>
<accession>A0ABV0KPT2</accession>
<dbReference type="RefSeq" id="WP_190448492.1">
    <property type="nucleotide sequence ID" value="NZ_JAMPLM010000030.1"/>
</dbReference>
<dbReference type="InterPro" id="IPR048376">
    <property type="entry name" value="YqiJ_N"/>
</dbReference>
<comment type="caution">
    <text evidence="3">The sequence shown here is derived from an EMBL/GenBank/DDBJ whole genome shotgun (WGS) entry which is preliminary data.</text>
</comment>
<evidence type="ECO:0000256" key="1">
    <source>
        <dbReference type="SAM" id="Phobius"/>
    </source>
</evidence>
<gene>
    <name evidence="3" type="ORF">NDI38_22735</name>
</gene>
<dbReference type="EMBL" id="JAMPLM010000030">
    <property type="protein sequence ID" value="MEP1061252.1"/>
    <property type="molecule type" value="Genomic_DNA"/>
</dbReference>
<dbReference type="Pfam" id="PF21001">
    <property type="entry name" value="YqiJ_N"/>
    <property type="match status" value="1"/>
</dbReference>
<feature type="transmembrane region" description="Helical" evidence="1">
    <location>
        <begin position="104"/>
        <end position="125"/>
    </location>
</feature>